<name>A0A9P5H5Q7_9HYPO</name>
<dbReference type="GO" id="GO:0008270">
    <property type="term" value="F:zinc ion binding"/>
    <property type="evidence" value="ECO:0007669"/>
    <property type="project" value="InterPro"/>
</dbReference>
<evidence type="ECO:0000313" key="10">
    <source>
        <dbReference type="EMBL" id="KAF7549672.1"/>
    </source>
</evidence>
<feature type="compositionally biased region" description="Low complexity" evidence="8">
    <location>
        <begin position="20"/>
        <end position="32"/>
    </location>
</feature>
<keyword evidence="11" id="KW-1185">Reference proteome</keyword>
<keyword evidence="4" id="KW-0805">Transcription regulation</keyword>
<feature type="compositionally biased region" description="Polar residues" evidence="8">
    <location>
        <begin position="274"/>
        <end position="296"/>
    </location>
</feature>
<dbReference type="Proteomes" id="UP000722485">
    <property type="component" value="Unassembled WGS sequence"/>
</dbReference>
<dbReference type="Pfam" id="PF04082">
    <property type="entry name" value="Fungal_trans"/>
    <property type="match status" value="1"/>
</dbReference>
<dbReference type="PROSITE" id="PS50048">
    <property type="entry name" value="ZN2_CY6_FUNGAL_2"/>
    <property type="match status" value="1"/>
</dbReference>
<evidence type="ECO:0000256" key="2">
    <source>
        <dbReference type="ARBA" id="ARBA00022723"/>
    </source>
</evidence>
<dbReference type="GO" id="GO:0005634">
    <property type="term" value="C:nucleus"/>
    <property type="evidence" value="ECO:0007669"/>
    <property type="project" value="UniProtKB-SubCell"/>
</dbReference>
<dbReference type="SMART" id="SM00066">
    <property type="entry name" value="GAL4"/>
    <property type="match status" value="1"/>
</dbReference>
<keyword evidence="6" id="KW-0804">Transcription</keyword>
<dbReference type="Pfam" id="PF00172">
    <property type="entry name" value="Zn_clus"/>
    <property type="match status" value="1"/>
</dbReference>
<dbReference type="InterPro" id="IPR036864">
    <property type="entry name" value="Zn2-C6_fun-type_DNA-bd_sf"/>
</dbReference>
<keyword evidence="7" id="KW-0539">Nucleus</keyword>
<reference evidence="10" key="1">
    <citation type="submission" date="2020-03" db="EMBL/GenBank/DDBJ databases">
        <title>Draft Genome Sequence of Cylindrodendrum hubeiense.</title>
        <authorList>
            <person name="Buettner E."/>
            <person name="Kellner H."/>
        </authorList>
    </citation>
    <scope>NUCLEOTIDE SEQUENCE</scope>
    <source>
        <strain evidence="10">IHI 201604</strain>
    </source>
</reference>
<evidence type="ECO:0000256" key="7">
    <source>
        <dbReference type="ARBA" id="ARBA00023242"/>
    </source>
</evidence>
<evidence type="ECO:0000256" key="5">
    <source>
        <dbReference type="ARBA" id="ARBA00023125"/>
    </source>
</evidence>
<evidence type="ECO:0000256" key="8">
    <source>
        <dbReference type="SAM" id="MobiDB-lite"/>
    </source>
</evidence>
<dbReference type="EMBL" id="JAANBB010000116">
    <property type="protein sequence ID" value="KAF7549672.1"/>
    <property type="molecule type" value="Genomic_DNA"/>
</dbReference>
<feature type="region of interest" description="Disordered" evidence="8">
    <location>
        <begin position="231"/>
        <end position="313"/>
    </location>
</feature>
<evidence type="ECO:0000256" key="3">
    <source>
        <dbReference type="ARBA" id="ARBA00022833"/>
    </source>
</evidence>
<dbReference type="InterPro" id="IPR001138">
    <property type="entry name" value="Zn2Cys6_DnaBD"/>
</dbReference>
<accession>A0A9P5H5Q7</accession>
<dbReference type="Gene3D" id="4.10.240.10">
    <property type="entry name" value="Zn(2)-C6 fungal-type DNA-binding domain"/>
    <property type="match status" value="1"/>
</dbReference>
<evidence type="ECO:0000313" key="11">
    <source>
        <dbReference type="Proteomes" id="UP000722485"/>
    </source>
</evidence>
<dbReference type="GO" id="GO:0000981">
    <property type="term" value="F:DNA-binding transcription factor activity, RNA polymerase II-specific"/>
    <property type="evidence" value="ECO:0007669"/>
    <property type="project" value="InterPro"/>
</dbReference>
<evidence type="ECO:0000256" key="4">
    <source>
        <dbReference type="ARBA" id="ARBA00023015"/>
    </source>
</evidence>
<comment type="subcellular location">
    <subcellularLocation>
        <location evidence="1">Nucleus</location>
    </subcellularLocation>
</comment>
<dbReference type="PANTHER" id="PTHR31313">
    <property type="entry name" value="TY1 ENHANCER ACTIVATOR"/>
    <property type="match status" value="1"/>
</dbReference>
<evidence type="ECO:0000256" key="1">
    <source>
        <dbReference type="ARBA" id="ARBA00004123"/>
    </source>
</evidence>
<dbReference type="PANTHER" id="PTHR31313:SF86">
    <property type="entry name" value="ZN(2)-C6 FUNGAL-TYPE DOMAIN-CONTAINING PROTEIN"/>
    <property type="match status" value="1"/>
</dbReference>
<feature type="domain" description="Zn(2)-C6 fungal-type" evidence="9">
    <location>
        <begin position="125"/>
        <end position="155"/>
    </location>
</feature>
<dbReference type="InterPro" id="IPR007219">
    <property type="entry name" value="XnlR_reg_dom"/>
</dbReference>
<feature type="region of interest" description="Disordered" evidence="8">
    <location>
        <begin position="1"/>
        <end position="32"/>
    </location>
</feature>
<dbReference type="CDD" id="cd00067">
    <property type="entry name" value="GAL4"/>
    <property type="match status" value="1"/>
</dbReference>
<sequence length="922" mass="101732">MHNPQVTRGRQENTQLAPKSLRSALYPPSLSPLLRRQHSASPLRHRPAPQTQPPVGAILQHHGVHHDIFPSANPPPPPPDCDSETPSATRRLLRFLEMTNSKVTRRPGRDSRVSRASPGGALCKTCTPCRQKKVRCDGARPQCVECTTNNLSCIYPHDARREPRPSRARVQNLEATVSAMLDHMKASGILPPEMQSAWTAELMDTGDSSHGSHDYTSHGLSRLASTAAIASPLPTPTASTGAHDMGAGFLSSPPRSSVGPTDGETKPRIGSFGNILSGSNQPIQQSTEQNLGSKQSVPRPISNDGNGDGVSGLSPSEARVAGVFHENGYVSAVHGLASIMNPTSRAQHRENISTMTRKGDDAIAASKARLISNAALQRQREARMFRRPQDLMDLDGCDPELAKHLLDLHFNRQHYAYLISYRPAFMDSLASGGGPFVNKLLLNAIFYSTSLYSDRICLRSDPEDPQSVGRRFYDRFRELLVDELDKPSIPSALALLLTSVSLVSQGRPSAGWSLSGTAHRMIIDLGCHLMLGPDYQSTAGVSNERMLRRDLEQEMRKRLYWAAFTTDATQALYLGRPCMFASAQARVPLQLLDTFEELEEWEPYADPNSPATAPPAYGAQPAHAVSTFSSLVRLLQISTRINDLYGIQCMKHSAEYLLNKKAGIERELEKWQTSLPSHLRFDPDDALCITPPPHQITPHTTFHAMTILLHRAFLEEGHLRRHSDETAKRRGEEACVQSALMIQKLVRRYRESFTLRRAPFLLSYAVYSAVIAILRQERRERGQFTEPISFFWTCLSELQVGCNFGLKKPLSVLQDMVREFQVSIKEGSAAGQEQPVPAGLDESFFFPLAMTPSNGGPMPHNAARPPAAYMPTVSGDYMGGVMDHVDPVWGTSPGLLDFLNDQEKDISQDALYGLFAPSQPFP</sequence>
<dbReference type="GO" id="GO:0006351">
    <property type="term" value="P:DNA-templated transcription"/>
    <property type="evidence" value="ECO:0007669"/>
    <property type="project" value="InterPro"/>
</dbReference>
<gene>
    <name evidence="10" type="ORF">G7Z17_g6217</name>
</gene>
<organism evidence="10 11">
    <name type="scientific">Cylindrodendrum hubeiense</name>
    <dbReference type="NCBI Taxonomy" id="595255"/>
    <lineage>
        <taxon>Eukaryota</taxon>
        <taxon>Fungi</taxon>
        <taxon>Dikarya</taxon>
        <taxon>Ascomycota</taxon>
        <taxon>Pezizomycotina</taxon>
        <taxon>Sordariomycetes</taxon>
        <taxon>Hypocreomycetidae</taxon>
        <taxon>Hypocreales</taxon>
        <taxon>Nectriaceae</taxon>
        <taxon>Cylindrodendrum</taxon>
    </lineage>
</organism>
<protein>
    <recommendedName>
        <fullName evidence="9">Zn(2)-C6 fungal-type domain-containing protein</fullName>
    </recommendedName>
</protein>
<dbReference type="CDD" id="cd12148">
    <property type="entry name" value="fungal_TF_MHR"/>
    <property type="match status" value="1"/>
</dbReference>
<feature type="compositionally biased region" description="Polar residues" evidence="8">
    <location>
        <begin position="1"/>
        <end position="17"/>
    </location>
</feature>
<dbReference type="SUPFAM" id="SSF57701">
    <property type="entry name" value="Zn2/Cys6 DNA-binding domain"/>
    <property type="match status" value="1"/>
</dbReference>
<comment type="caution">
    <text evidence="10">The sequence shown here is derived from an EMBL/GenBank/DDBJ whole genome shotgun (WGS) entry which is preliminary data.</text>
</comment>
<dbReference type="SMART" id="SM00906">
    <property type="entry name" value="Fungal_trans"/>
    <property type="match status" value="1"/>
</dbReference>
<dbReference type="GO" id="GO:0003677">
    <property type="term" value="F:DNA binding"/>
    <property type="evidence" value="ECO:0007669"/>
    <property type="project" value="UniProtKB-KW"/>
</dbReference>
<evidence type="ECO:0000259" key="9">
    <source>
        <dbReference type="PROSITE" id="PS50048"/>
    </source>
</evidence>
<proteinExistence type="predicted"/>
<keyword evidence="3" id="KW-0862">Zinc</keyword>
<feature type="region of interest" description="Disordered" evidence="8">
    <location>
        <begin position="66"/>
        <end position="86"/>
    </location>
</feature>
<evidence type="ECO:0000256" key="6">
    <source>
        <dbReference type="ARBA" id="ARBA00023163"/>
    </source>
</evidence>
<dbReference type="OrthoDB" id="4161332at2759"/>
<keyword evidence="2" id="KW-0479">Metal-binding</keyword>
<dbReference type="InterPro" id="IPR051615">
    <property type="entry name" value="Transcr_Regulatory_Elem"/>
</dbReference>
<dbReference type="AlphaFoldDB" id="A0A9P5H5Q7"/>
<dbReference type="PROSITE" id="PS00463">
    <property type="entry name" value="ZN2_CY6_FUNGAL_1"/>
    <property type="match status" value="1"/>
</dbReference>
<keyword evidence="5" id="KW-0238">DNA-binding</keyword>